<accession>A0A6M5YJ67</accession>
<gene>
    <name evidence="2" type="ORF">FTUN_0886</name>
</gene>
<dbReference type="PANTHER" id="PTHR40112">
    <property type="entry name" value="H2HPP ISOMERASE"/>
    <property type="match status" value="1"/>
</dbReference>
<proteinExistence type="predicted"/>
<dbReference type="AlphaFoldDB" id="A0A6M5YJ67"/>
<dbReference type="Gene3D" id="2.60.120.10">
    <property type="entry name" value="Jelly Rolls"/>
    <property type="match status" value="1"/>
</dbReference>
<dbReference type="EMBL" id="CP053452">
    <property type="protein sequence ID" value="QJW93380.1"/>
    <property type="molecule type" value="Genomic_DNA"/>
</dbReference>
<dbReference type="InterPro" id="IPR013096">
    <property type="entry name" value="Cupin_2"/>
</dbReference>
<dbReference type="InterPro" id="IPR014710">
    <property type="entry name" value="RmlC-like_jellyroll"/>
</dbReference>
<dbReference type="Pfam" id="PF07883">
    <property type="entry name" value="Cupin_2"/>
    <property type="match status" value="1"/>
</dbReference>
<reference evidence="3" key="1">
    <citation type="submission" date="2020-05" db="EMBL/GenBank/DDBJ databases">
        <title>Frigoriglobus tundricola gen. nov., sp. nov., a psychrotolerant cellulolytic planctomycete of the family Gemmataceae with two divergent copies of 16S rRNA gene.</title>
        <authorList>
            <person name="Kulichevskaya I.S."/>
            <person name="Ivanova A.A."/>
            <person name="Naumoff D.G."/>
            <person name="Beletsky A.V."/>
            <person name="Rijpstra W.I.C."/>
            <person name="Sinninghe Damste J.S."/>
            <person name="Mardanov A.V."/>
            <person name="Ravin N.V."/>
            <person name="Dedysh S.N."/>
        </authorList>
    </citation>
    <scope>NUCLEOTIDE SEQUENCE [LARGE SCALE GENOMIC DNA]</scope>
    <source>
        <strain evidence="3">PL17</strain>
    </source>
</reference>
<keyword evidence="3" id="KW-1185">Reference proteome</keyword>
<dbReference type="PANTHER" id="PTHR40112:SF1">
    <property type="entry name" value="H2HPP ISOMERASE"/>
    <property type="match status" value="1"/>
</dbReference>
<name>A0A6M5YJ67_9BACT</name>
<evidence type="ECO:0000313" key="3">
    <source>
        <dbReference type="Proteomes" id="UP000503447"/>
    </source>
</evidence>
<dbReference type="CDD" id="cd02238">
    <property type="entry name" value="cupin_KdgF"/>
    <property type="match status" value="1"/>
</dbReference>
<sequence>MQNAGWKTNLSLPPGVFSTLSGAFTMSRFFPAPAECGRHTIFGTTSIRTFAGDHIQLSLVDVPAGGVIDWHSHPNEQTGMVTAGRLTFFIGDEERTLGPGDFYFIPGGVRHRVVAADGPAQALDVFYPIRDEYR</sequence>
<dbReference type="Proteomes" id="UP000503447">
    <property type="component" value="Chromosome"/>
</dbReference>
<organism evidence="2 3">
    <name type="scientific">Frigoriglobus tundricola</name>
    <dbReference type="NCBI Taxonomy" id="2774151"/>
    <lineage>
        <taxon>Bacteria</taxon>
        <taxon>Pseudomonadati</taxon>
        <taxon>Planctomycetota</taxon>
        <taxon>Planctomycetia</taxon>
        <taxon>Gemmatales</taxon>
        <taxon>Gemmataceae</taxon>
        <taxon>Frigoriglobus</taxon>
    </lineage>
</organism>
<evidence type="ECO:0000313" key="2">
    <source>
        <dbReference type="EMBL" id="QJW93380.1"/>
    </source>
</evidence>
<dbReference type="SUPFAM" id="SSF51182">
    <property type="entry name" value="RmlC-like cupins"/>
    <property type="match status" value="1"/>
</dbReference>
<evidence type="ECO:0000259" key="1">
    <source>
        <dbReference type="Pfam" id="PF07883"/>
    </source>
</evidence>
<dbReference type="InterPro" id="IPR052535">
    <property type="entry name" value="Bacilysin_H2HPP_isomerase"/>
</dbReference>
<feature type="domain" description="Cupin type-2" evidence="1">
    <location>
        <begin position="59"/>
        <end position="126"/>
    </location>
</feature>
<protein>
    <recommendedName>
        <fullName evidence="1">Cupin type-2 domain-containing protein</fullName>
    </recommendedName>
</protein>
<dbReference type="KEGG" id="ftj:FTUN_0886"/>
<dbReference type="InterPro" id="IPR011051">
    <property type="entry name" value="RmlC_Cupin_sf"/>
</dbReference>